<organism evidence="2 3">
    <name type="scientific">Corynebacterium mendelii</name>
    <dbReference type="NCBI Taxonomy" id="2765362"/>
    <lineage>
        <taxon>Bacteria</taxon>
        <taxon>Bacillati</taxon>
        <taxon>Actinomycetota</taxon>
        <taxon>Actinomycetes</taxon>
        <taxon>Mycobacteriales</taxon>
        <taxon>Corynebacteriaceae</taxon>
        <taxon>Corynebacterium</taxon>
    </lineage>
</organism>
<comment type="caution">
    <text evidence="2">The sequence shown here is derived from an EMBL/GenBank/DDBJ whole genome shotgun (WGS) entry which is preliminary data.</text>
</comment>
<dbReference type="EMBL" id="JAFLEQ010000008">
    <property type="protein sequence ID" value="MBN9643705.1"/>
    <property type="molecule type" value="Genomic_DNA"/>
</dbReference>
<dbReference type="AlphaFoldDB" id="A0A939DYR0"/>
<dbReference type="InterPro" id="IPR050490">
    <property type="entry name" value="Bact_solute-bd_prot1"/>
</dbReference>
<dbReference type="Proteomes" id="UP000664332">
    <property type="component" value="Unassembled WGS sequence"/>
</dbReference>
<accession>A0A939DYR0</accession>
<feature type="signal peptide" evidence="1">
    <location>
        <begin position="1"/>
        <end position="25"/>
    </location>
</feature>
<dbReference type="SUPFAM" id="SSF53850">
    <property type="entry name" value="Periplasmic binding protein-like II"/>
    <property type="match status" value="1"/>
</dbReference>
<dbReference type="InterPro" id="IPR006059">
    <property type="entry name" value="SBP"/>
</dbReference>
<reference evidence="2" key="1">
    <citation type="submission" date="2021-03" db="EMBL/GenBank/DDBJ databases">
        <authorList>
            <person name="Sun Q."/>
        </authorList>
    </citation>
    <scope>NUCLEOTIDE SEQUENCE</scope>
    <source>
        <strain evidence="2">CCM 8862</strain>
    </source>
</reference>
<evidence type="ECO:0000313" key="3">
    <source>
        <dbReference type="Proteomes" id="UP000664332"/>
    </source>
</evidence>
<proteinExistence type="predicted"/>
<keyword evidence="3" id="KW-1185">Reference proteome</keyword>
<dbReference type="RefSeq" id="WP_207118446.1">
    <property type="nucleotide sequence ID" value="NZ_JAFLEQ010000008.1"/>
</dbReference>
<dbReference type="Pfam" id="PF01547">
    <property type="entry name" value="SBP_bac_1"/>
    <property type="match status" value="1"/>
</dbReference>
<dbReference type="Gene3D" id="3.40.190.10">
    <property type="entry name" value="Periplasmic binding protein-like II"/>
    <property type="match status" value="1"/>
</dbReference>
<keyword evidence="1" id="KW-0732">Signal</keyword>
<protein>
    <submittedName>
        <fullName evidence="2">Extracellular solute-binding protein</fullName>
    </submittedName>
</protein>
<dbReference type="PANTHER" id="PTHR43649">
    <property type="entry name" value="ARABINOSE-BINDING PROTEIN-RELATED"/>
    <property type="match status" value="1"/>
</dbReference>
<evidence type="ECO:0000256" key="1">
    <source>
        <dbReference type="SAM" id="SignalP"/>
    </source>
</evidence>
<evidence type="ECO:0000313" key="2">
    <source>
        <dbReference type="EMBL" id="MBN9643705.1"/>
    </source>
</evidence>
<sequence length="454" mass="49174">MRNAFKKAAAVLVGISTAVTMSACGAGGGSSSDENVPIASGDDIKGDITMWSSFTQGPRAEWMDKKAAEFEKAHPGTNITIEKFSWGEFNTKWTTGLTSGQVPDISTALPTQVVEMINADALTPIGDVIDQLGRDRFFEPSLKEGEQDGKNFSIPIYSHAQVMWYRKDILEENGLDVPETWDELNAAVDKIGSDGDNYAISVPMGTNDFQATRFLNFYVRSKGETLLNDDGTANLTSPAAMEGIKYWTDMFKKASPQGSVNYNVLDQATLFYQGKTAFDFNSGFHISGVQKNRPDLADKVAAAPLPVAAKGDKSNYPAEVTNAAMVVWRASDNAGTAKAFLEFLYDDDEYIEFLHSVPGGMLPAMKDINDNPKYLDNETIEKYQDSVQVIADQVAVGSAIGMENGPTVQAGILTSQGIIERMMQSIVLDGADPADAAKKAEDELNQQFKAAGVQ</sequence>
<dbReference type="PANTHER" id="PTHR43649:SF12">
    <property type="entry name" value="DIACETYLCHITOBIOSE BINDING PROTEIN DASA"/>
    <property type="match status" value="1"/>
</dbReference>
<dbReference type="PROSITE" id="PS51257">
    <property type="entry name" value="PROKAR_LIPOPROTEIN"/>
    <property type="match status" value="1"/>
</dbReference>
<name>A0A939DYR0_9CORY</name>
<gene>
    <name evidence="2" type="ORF">JZY06_03550</name>
</gene>
<feature type="chain" id="PRO_5036748345" evidence="1">
    <location>
        <begin position="26"/>
        <end position="454"/>
    </location>
</feature>